<protein>
    <recommendedName>
        <fullName evidence="3">Phage protein</fullName>
    </recommendedName>
</protein>
<dbReference type="Proteomes" id="UP000016637">
    <property type="component" value="Unassembled WGS sequence"/>
</dbReference>
<gene>
    <name evidence="1" type="ORF">HMPREF1983_00930</name>
</gene>
<dbReference type="eggNOG" id="ENOG5032YGN">
    <property type="taxonomic scope" value="Bacteria"/>
</dbReference>
<keyword evidence="2" id="KW-1185">Reference proteome</keyword>
<sequence length="112" mass="12609">MTLLKGINIILINKIQNGVDAFGHPIFEDKEIIVKNVLVAPASTDDITNSVNLTGKKAEYTIGIPKGDVNAWENREVLFFGKKWRTIGIPQEGIEAMIPLDWNKKVMVERFE</sequence>
<evidence type="ECO:0000313" key="2">
    <source>
        <dbReference type="Proteomes" id="UP000016637"/>
    </source>
</evidence>
<organism evidence="1 2">
    <name type="scientific">Gemella bergeri ATCC 700627</name>
    <dbReference type="NCBI Taxonomy" id="1321820"/>
    <lineage>
        <taxon>Bacteria</taxon>
        <taxon>Bacillati</taxon>
        <taxon>Bacillota</taxon>
        <taxon>Bacilli</taxon>
        <taxon>Bacillales</taxon>
        <taxon>Gemellaceae</taxon>
        <taxon>Gemella</taxon>
    </lineage>
</organism>
<dbReference type="AlphaFoldDB" id="U2S4W3"/>
<accession>U2S4W3</accession>
<dbReference type="HOGENOM" id="CLU_171882_0_0_9"/>
<reference evidence="1 2" key="1">
    <citation type="submission" date="2013-08" db="EMBL/GenBank/DDBJ databases">
        <authorList>
            <person name="Weinstock G."/>
            <person name="Sodergren E."/>
            <person name="Wylie T."/>
            <person name="Fulton L."/>
            <person name="Fulton R."/>
            <person name="Fronick C."/>
            <person name="O'Laughlin M."/>
            <person name="Godfrey J."/>
            <person name="Miner T."/>
            <person name="Herter B."/>
            <person name="Appelbaum E."/>
            <person name="Cordes M."/>
            <person name="Lek S."/>
            <person name="Wollam A."/>
            <person name="Pepin K.H."/>
            <person name="Palsikar V.B."/>
            <person name="Mitreva M."/>
            <person name="Wilson R.K."/>
        </authorList>
    </citation>
    <scope>NUCLEOTIDE SEQUENCE [LARGE SCALE GENOMIC DNA]</scope>
    <source>
        <strain evidence="1 2">ATCC 700627</strain>
    </source>
</reference>
<evidence type="ECO:0008006" key="3">
    <source>
        <dbReference type="Google" id="ProtNLM"/>
    </source>
</evidence>
<dbReference type="RefSeq" id="WP_021753586.1">
    <property type="nucleotide sequence ID" value="NZ_KI271873.1"/>
</dbReference>
<dbReference type="PATRIC" id="fig|1321820.3.peg.904"/>
<proteinExistence type="predicted"/>
<comment type="caution">
    <text evidence="1">The sequence shown here is derived from an EMBL/GenBank/DDBJ whole genome shotgun (WGS) entry which is preliminary data.</text>
</comment>
<evidence type="ECO:0000313" key="1">
    <source>
        <dbReference type="EMBL" id="ERK57827.1"/>
    </source>
</evidence>
<dbReference type="EMBL" id="AWVP01000059">
    <property type="protein sequence ID" value="ERK57827.1"/>
    <property type="molecule type" value="Genomic_DNA"/>
</dbReference>
<name>U2S4W3_9BACL</name>